<gene>
    <name evidence="3" type="ORF">WR25_20896</name>
</gene>
<evidence type="ECO:0000313" key="4">
    <source>
        <dbReference type="Proteomes" id="UP000218231"/>
    </source>
</evidence>
<feature type="chain" id="PRO_5013036556" evidence="2">
    <location>
        <begin position="35"/>
        <end position="274"/>
    </location>
</feature>
<proteinExistence type="predicted"/>
<dbReference type="EMBL" id="LIAE01007402">
    <property type="protein sequence ID" value="PAV79542.1"/>
    <property type="molecule type" value="Genomic_DNA"/>
</dbReference>
<evidence type="ECO:0000313" key="3">
    <source>
        <dbReference type="EMBL" id="PAV79542.1"/>
    </source>
</evidence>
<reference evidence="3 4" key="1">
    <citation type="journal article" date="2017" name="Curr. Biol.">
        <title>Genome architecture and evolution of a unichromosomal asexual nematode.</title>
        <authorList>
            <person name="Fradin H."/>
            <person name="Zegar C."/>
            <person name="Gutwein M."/>
            <person name="Lucas J."/>
            <person name="Kovtun M."/>
            <person name="Corcoran D."/>
            <person name="Baugh L.R."/>
            <person name="Kiontke K."/>
            <person name="Gunsalus K."/>
            <person name="Fitch D.H."/>
            <person name="Piano F."/>
        </authorList>
    </citation>
    <scope>NUCLEOTIDE SEQUENCE [LARGE SCALE GENOMIC DNA]</scope>
    <source>
        <strain evidence="3">PF1309</strain>
    </source>
</reference>
<organism evidence="3 4">
    <name type="scientific">Diploscapter pachys</name>
    <dbReference type="NCBI Taxonomy" id="2018661"/>
    <lineage>
        <taxon>Eukaryota</taxon>
        <taxon>Metazoa</taxon>
        <taxon>Ecdysozoa</taxon>
        <taxon>Nematoda</taxon>
        <taxon>Chromadorea</taxon>
        <taxon>Rhabditida</taxon>
        <taxon>Rhabditina</taxon>
        <taxon>Rhabditomorpha</taxon>
        <taxon>Rhabditoidea</taxon>
        <taxon>Rhabditidae</taxon>
        <taxon>Diploscapter</taxon>
    </lineage>
</organism>
<name>A0A2A2L064_9BILA</name>
<evidence type="ECO:0000256" key="2">
    <source>
        <dbReference type="SAM" id="SignalP"/>
    </source>
</evidence>
<dbReference type="AlphaFoldDB" id="A0A2A2L064"/>
<evidence type="ECO:0000256" key="1">
    <source>
        <dbReference type="SAM" id="MobiDB-lite"/>
    </source>
</evidence>
<protein>
    <submittedName>
        <fullName evidence="3">Uncharacterized protein</fullName>
    </submittedName>
</protein>
<sequence>MSFFSRQQHRSLRLLFFLFILGFWEPSGWILVNAYPDCFPGEYMNSWGKLKNTNPYDISDIKDWHKQWRICAKFNHSAIFNIPENCEKNVNLAAWEEFLVDDKGQSLVNIFAKSPITFNMSCTTYFPEFFKSIATIYMDIDELANENDVKSTECFLTLNDNSKDADRSNIFSYFPHLVGVRLYAGNSNRLINDNKYFKGPLICGNMIDEWRLNVSEAAKLNWIDEYRYKTLNSHLTGCKEDPQNPNCPAAPSTQASTQLNNQQGSTAQAAHYGK</sequence>
<keyword evidence="2" id="KW-0732">Signal</keyword>
<comment type="caution">
    <text evidence="3">The sequence shown here is derived from an EMBL/GenBank/DDBJ whole genome shotgun (WGS) entry which is preliminary data.</text>
</comment>
<keyword evidence="4" id="KW-1185">Reference proteome</keyword>
<feature type="region of interest" description="Disordered" evidence="1">
    <location>
        <begin position="242"/>
        <end position="274"/>
    </location>
</feature>
<feature type="compositionally biased region" description="Polar residues" evidence="1">
    <location>
        <begin position="243"/>
        <end position="268"/>
    </location>
</feature>
<feature type="signal peptide" evidence="2">
    <location>
        <begin position="1"/>
        <end position="34"/>
    </location>
</feature>
<accession>A0A2A2L064</accession>
<dbReference type="Proteomes" id="UP000218231">
    <property type="component" value="Unassembled WGS sequence"/>
</dbReference>